<accession>A0A673YGS9</accession>
<dbReference type="AlphaFoldDB" id="A0A673YGS9"/>
<protein>
    <submittedName>
        <fullName evidence="5">Uncharacterized protein</fullName>
    </submittedName>
</protein>
<evidence type="ECO:0000313" key="5">
    <source>
        <dbReference type="Ensembl" id="ENSSTUP00000033535.1"/>
    </source>
</evidence>
<dbReference type="Gene3D" id="2.130.10.10">
    <property type="entry name" value="YVTN repeat-like/Quinoprotein amine dehydrogenase"/>
    <property type="match status" value="1"/>
</dbReference>
<keyword evidence="1 3" id="KW-0853">WD repeat</keyword>
<organism evidence="5 6">
    <name type="scientific">Salmo trutta</name>
    <name type="common">Brown trout</name>
    <dbReference type="NCBI Taxonomy" id="8032"/>
    <lineage>
        <taxon>Eukaryota</taxon>
        <taxon>Metazoa</taxon>
        <taxon>Chordata</taxon>
        <taxon>Craniata</taxon>
        <taxon>Vertebrata</taxon>
        <taxon>Euteleostomi</taxon>
        <taxon>Actinopterygii</taxon>
        <taxon>Neopterygii</taxon>
        <taxon>Teleostei</taxon>
        <taxon>Protacanthopterygii</taxon>
        <taxon>Salmoniformes</taxon>
        <taxon>Salmonidae</taxon>
        <taxon>Salmoninae</taxon>
        <taxon>Salmo</taxon>
    </lineage>
</organism>
<dbReference type="Pfam" id="PF00400">
    <property type="entry name" value="WD40"/>
    <property type="match status" value="1"/>
</dbReference>
<evidence type="ECO:0000256" key="2">
    <source>
        <dbReference type="ARBA" id="ARBA00022737"/>
    </source>
</evidence>
<dbReference type="PANTHER" id="PTHR44099:SF3">
    <property type="entry name" value="WD REPEAT-CONTAINING PROTEIN 7"/>
    <property type="match status" value="1"/>
</dbReference>
<dbReference type="PANTHER" id="PTHR44099">
    <property type="entry name" value="RABCONNECTIN-3B, ISOFORM A"/>
    <property type="match status" value="1"/>
</dbReference>
<dbReference type="PROSITE" id="PS00678">
    <property type="entry name" value="WD_REPEATS_1"/>
    <property type="match status" value="1"/>
</dbReference>
<dbReference type="InterPro" id="IPR001680">
    <property type="entry name" value="WD40_rpt"/>
</dbReference>
<reference evidence="5" key="1">
    <citation type="submission" date="2025-08" db="UniProtKB">
        <authorList>
            <consortium name="Ensembl"/>
        </authorList>
    </citation>
    <scope>IDENTIFICATION</scope>
</reference>
<feature type="signal peptide" evidence="4">
    <location>
        <begin position="1"/>
        <end position="21"/>
    </location>
</feature>
<proteinExistence type="predicted"/>
<dbReference type="Ensembl" id="ENSSTUT00000035043.1">
    <property type="protein sequence ID" value="ENSSTUP00000033535.1"/>
    <property type="gene ID" value="ENSSTUG00000014280.1"/>
</dbReference>
<keyword evidence="4" id="KW-0732">Signal</keyword>
<keyword evidence="6" id="KW-1185">Reference proteome</keyword>
<dbReference type="InterPro" id="IPR036322">
    <property type="entry name" value="WD40_repeat_dom_sf"/>
</dbReference>
<evidence type="ECO:0000256" key="1">
    <source>
        <dbReference type="ARBA" id="ARBA00022574"/>
    </source>
</evidence>
<dbReference type="SUPFAM" id="SSF50978">
    <property type="entry name" value="WD40 repeat-like"/>
    <property type="match status" value="1"/>
</dbReference>
<dbReference type="SMART" id="SM00320">
    <property type="entry name" value="WD40"/>
    <property type="match status" value="2"/>
</dbReference>
<evidence type="ECO:0000256" key="4">
    <source>
        <dbReference type="SAM" id="SignalP"/>
    </source>
</evidence>
<dbReference type="Proteomes" id="UP000472277">
    <property type="component" value="Chromosome 15"/>
</dbReference>
<evidence type="ECO:0000313" key="6">
    <source>
        <dbReference type="Proteomes" id="UP000472277"/>
    </source>
</evidence>
<feature type="chain" id="PRO_5025426039" evidence="4">
    <location>
        <begin position="22"/>
        <end position="629"/>
    </location>
</feature>
<feature type="repeat" description="WD" evidence="3">
    <location>
        <begin position="213"/>
        <end position="260"/>
    </location>
</feature>
<sequence>MSGNSLVLPIVLWGCSAPTHCIFSLPVMDDLITGCHNGQICIWDMSPDLEDRVVAVSVTGILKVWIITQDVSRMQSKPIYCGGCQSISFCNCNTSRREPFHKLLVQGDSAGRLTLWSIHPRHLLQLSSTISLQEAFDKLVPLSAGIIDQLSVTPGSEEPIKVTASVYIPSQGRLVCGREDGIIILVPATQTAIVQLLQGEHMLRGGWSPHRTLRGHRNKVTCLLYPHQVSPRYDQRSLVSGGVDFSVIVWDVFTGEMKHIFSHAQLFSSLPPSGSLDRCVMGITPVEILNACEEVVPAAVDSLNRPAVNLKQAMTRRSLATLKNMATLKLQTLATNLLAADTGKLQKYSNNSLLVQAMKTNLTDPDMHVLFFDVESVIIQLLTEEAQRPNPTLVSPEALQKAQGAADKVFQQVKESMKETIKDIEARETGQRRKEKSKSLSLLEYNLTMDTAKLFMSCLHAWGLNGPLDEVCLSRLGMLRLHCPLSFGLISNGGQMFLMLPTFQGRKLSLSEMVGKGTYGVSRDMTTQHLLSVISLANTLMGMTNATFVGEHMKKAPVRYTPKKTAGQIKQVWSQLAAMHCVILPDLLGLDKFRPPLLEMLAGPLSIGNTLHCQDCCLEVIHCTVRTAV</sequence>
<dbReference type="InterPro" id="IPR015943">
    <property type="entry name" value="WD40/YVTN_repeat-like_dom_sf"/>
</dbReference>
<dbReference type="GeneTree" id="ENSGT00940000160298"/>
<evidence type="ECO:0000256" key="3">
    <source>
        <dbReference type="PROSITE-ProRule" id="PRU00221"/>
    </source>
</evidence>
<name>A0A673YGS9_SALTR</name>
<reference evidence="5" key="2">
    <citation type="submission" date="2025-09" db="UniProtKB">
        <authorList>
            <consortium name="Ensembl"/>
        </authorList>
    </citation>
    <scope>IDENTIFICATION</scope>
</reference>
<dbReference type="InterPro" id="IPR049916">
    <property type="entry name" value="WDR72-like"/>
</dbReference>
<dbReference type="PROSITE" id="PS50082">
    <property type="entry name" value="WD_REPEATS_2"/>
    <property type="match status" value="1"/>
</dbReference>
<dbReference type="InterPro" id="IPR019775">
    <property type="entry name" value="WD40_repeat_CS"/>
</dbReference>
<keyword evidence="2" id="KW-0677">Repeat</keyword>
<dbReference type="GO" id="GO:0005737">
    <property type="term" value="C:cytoplasm"/>
    <property type="evidence" value="ECO:0007669"/>
    <property type="project" value="TreeGrafter"/>
</dbReference>